<dbReference type="InterPro" id="IPR011990">
    <property type="entry name" value="TPR-like_helical_dom_sf"/>
</dbReference>
<dbReference type="PANTHER" id="PTHR45641:SF19">
    <property type="entry name" value="NEPHROCYSTIN-3"/>
    <property type="match status" value="1"/>
</dbReference>
<dbReference type="AlphaFoldDB" id="A0AAF0IMR3"/>
<dbReference type="EMBL" id="CP120629">
    <property type="protein sequence ID" value="WEW60104.1"/>
    <property type="molecule type" value="Genomic_DNA"/>
</dbReference>
<evidence type="ECO:0000256" key="1">
    <source>
        <dbReference type="ARBA" id="ARBA00022737"/>
    </source>
</evidence>
<evidence type="ECO:0000313" key="6">
    <source>
        <dbReference type="Proteomes" id="UP001219355"/>
    </source>
</evidence>
<dbReference type="PANTHER" id="PTHR45641">
    <property type="entry name" value="TETRATRICOPEPTIDE REPEAT PROTEIN (AFU_ORTHOLOGUE AFUA_6G03870)"/>
    <property type="match status" value="1"/>
</dbReference>
<evidence type="ECO:0000256" key="3">
    <source>
        <dbReference type="PROSITE-ProRule" id="PRU00339"/>
    </source>
</evidence>
<evidence type="ECO:0000259" key="4">
    <source>
        <dbReference type="Pfam" id="PF00931"/>
    </source>
</evidence>
<reference evidence="5" key="1">
    <citation type="submission" date="2023-03" db="EMBL/GenBank/DDBJ databases">
        <title>Emydomyces testavorans Genome Sequence.</title>
        <authorList>
            <person name="Hoyer L."/>
        </authorList>
    </citation>
    <scope>NUCLEOTIDE SEQUENCE</scope>
    <source>
        <strain evidence="5">16-2883</strain>
    </source>
</reference>
<dbReference type="SMART" id="SM00028">
    <property type="entry name" value="TPR"/>
    <property type="match status" value="5"/>
</dbReference>
<name>A0AAF0IMR3_9EURO</name>
<dbReference type="Pfam" id="PF13424">
    <property type="entry name" value="TPR_12"/>
    <property type="match status" value="1"/>
</dbReference>
<dbReference type="PRINTS" id="PR00364">
    <property type="entry name" value="DISEASERSIST"/>
</dbReference>
<accession>A0AAF0IMR3</accession>
<dbReference type="GO" id="GO:0043531">
    <property type="term" value="F:ADP binding"/>
    <property type="evidence" value="ECO:0007669"/>
    <property type="project" value="InterPro"/>
</dbReference>
<dbReference type="SUPFAM" id="SSF52540">
    <property type="entry name" value="P-loop containing nucleoside triphosphate hydrolases"/>
    <property type="match status" value="1"/>
</dbReference>
<feature type="domain" description="NB-ARC" evidence="4">
    <location>
        <begin position="107"/>
        <end position="270"/>
    </location>
</feature>
<dbReference type="Pfam" id="PF00931">
    <property type="entry name" value="NB-ARC"/>
    <property type="match status" value="1"/>
</dbReference>
<dbReference type="Proteomes" id="UP001219355">
    <property type="component" value="Chromosome 3"/>
</dbReference>
<keyword evidence="1" id="KW-0677">Repeat</keyword>
<sequence length="714" mass="81846">MDTIELWTDIICSSRRSCNEHTLETEWPSIREKVYNIAKRIETSSQEIKEKAEALSFRGKIEPRDLMKQFSYLHMTRISTDESTPEDVKFPIHNIPYHRNLHFFGREAVLRAVHDTLDDGSKSPGFRSIVIWGMGGVGKTQIALQYAHDRIAGGCQAVFWVNTETSMEVIRSFTQIAQLLKLTISETDENHQQDKVAIMNWLQKTTVDWLLIFDNVEGFQILREYWPVASRGSVLITSRSDMISGEFAGRSLEIPVFESLEGCKFLLQTVQRKAYSDEELRAAEQLTQELGGLALAINMMGMYIRQSRVNISRFLEIYHDNIKRYHESFPGKRPSVWYRHSLATAWDTAFDALNDQASVLFGILCLLSPDDIPEDLFCVTNPEILPLPLRFCDLCDFTELLTNAAWSLLEIGSWSDFSDLIQTALDTCEEKDSILYAHLCCSAAVVHMEKAHTAKARPYFEKCLQIRKALLPEYHEEIANDCNNYANLLIQESRAPDVLAEAEQLYLRAMEIDAQVDANKPEGKKNELLYIKCFGLGTVYAAQNRYQEAIDMIEKGRFYAIRALGIGGHWDASASYQIGNVYYAKGDWKVARTHFERALELFSKENPLHPTTSASQLKLARIAIKQQRYENAIELLAQTKVICRFYEVLKGDQGDTARVLRALAEAYEGLGRHEEAEEHRIQAEDIRKQIQGERFNELPDCEQSYNLLVYQTFW</sequence>
<evidence type="ECO:0000256" key="2">
    <source>
        <dbReference type="ARBA" id="ARBA00022803"/>
    </source>
</evidence>
<dbReference type="InterPro" id="IPR002182">
    <property type="entry name" value="NB-ARC"/>
</dbReference>
<dbReference type="GO" id="GO:0042802">
    <property type="term" value="F:identical protein binding"/>
    <property type="evidence" value="ECO:0007669"/>
    <property type="project" value="InterPro"/>
</dbReference>
<dbReference type="Pfam" id="PF07721">
    <property type="entry name" value="TPR_4"/>
    <property type="match status" value="1"/>
</dbReference>
<gene>
    <name evidence="5" type="ORF">PRK78_005589</name>
</gene>
<keyword evidence="2 3" id="KW-0802">TPR repeat</keyword>
<dbReference type="PROSITE" id="PS50005">
    <property type="entry name" value="TPR"/>
    <property type="match status" value="1"/>
</dbReference>
<evidence type="ECO:0000313" key="5">
    <source>
        <dbReference type="EMBL" id="WEW60104.1"/>
    </source>
</evidence>
<dbReference type="InterPro" id="IPR019734">
    <property type="entry name" value="TPR_rpt"/>
</dbReference>
<dbReference type="Gene3D" id="1.25.40.10">
    <property type="entry name" value="Tetratricopeptide repeat domain"/>
    <property type="match status" value="2"/>
</dbReference>
<dbReference type="Gene3D" id="3.40.50.300">
    <property type="entry name" value="P-loop containing nucleotide triphosphate hydrolases"/>
    <property type="match status" value="1"/>
</dbReference>
<protein>
    <recommendedName>
        <fullName evidence="4">NB-ARC domain-containing protein</fullName>
    </recommendedName>
</protein>
<dbReference type="InterPro" id="IPR027417">
    <property type="entry name" value="P-loop_NTPase"/>
</dbReference>
<dbReference type="SUPFAM" id="SSF48452">
    <property type="entry name" value="TPR-like"/>
    <property type="match status" value="1"/>
</dbReference>
<dbReference type="InterPro" id="IPR011717">
    <property type="entry name" value="TPR-4"/>
</dbReference>
<dbReference type="Pfam" id="PF13181">
    <property type="entry name" value="TPR_8"/>
    <property type="match status" value="1"/>
</dbReference>
<proteinExistence type="predicted"/>
<organism evidence="5 6">
    <name type="scientific">Emydomyces testavorans</name>
    <dbReference type="NCBI Taxonomy" id="2070801"/>
    <lineage>
        <taxon>Eukaryota</taxon>
        <taxon>Fungi</taxon>
        <taxon>Dikarya</taxon>
        <taxon>Ascomycota</taxon>
        <taxon>Pezizomycotina</taxon>
        <taxon>Eurotiomycetes</taxon>
        <taxon>Eurotiomycetidae</taxon>
        <taxon>Onygenales</taxon>
        <taxon>Nannizziopsiaceae</taxon>
        <taxon>Emydomyces</taxon>
    </lineage>
</organism>
<keyword evidence="6" id="KW-1185">Reference proteome</keyword>
<feature type="repeat" description="TPR" evidence="3">
    <location>
        <begin position="572"/>
        <end position="605"/>
    </location>
</feature>